<reference evidence="2" key="2">
    <citation type="submission" date="2015-07" db="EMBL/GenBank/DDBJ databases">
        <authorList>
            <person name="Noorani M."/>
        </authorList>
    </citation>
    <scope>NUCLEOTIDE SEQUENCE</scope>
    <source>
        <strain evidence="2">Yugu1</strain>
    </source>
</reference>
<reference evidence="2" key="1">
    <citation type="journal article" date="2012" name="Nat. Biotechnol.">
        <title>Reference genome sequence of the model plant Setaria.</title>
        <authorList>
            <person name="Bennetzen J.L."/>
            <person name="Schmutz J."/>
            <person name="Wang H."/>
            <person name="Percifield R."/>
            <person name="Hawkins J."/>
            <person name="Pontaroli A.C."/>
            <person name="Estep M."/>
            <person name="Feng L."/>
            <person name="Vaughn J.N."/>
            <person name="Grimwood J."/>
            <person name="Jenkins J."/>
            <person name="Barry K."/>
            <person name="Lindquist E."/>
            <person name="Hellsten U."/>
            <person name="Deshpande S."/>
            <person name="Wang X."/>
            <person name="Wu X."/>
            <person name="Mitros T."/>
            <person name="Triplett J."/>
            <person name="Yang X."/>
            <person name="Ye C.Y."/>
            <person name="Mauro-Herrera M."/>
            <person name="Wang L."/>
            <person name="Li P."/>
            <person name="Sharma M."/>
            <person name="Sharma R."/>
            <person name="Ronald P.C."/>
            <person name="Panaud O."/>
            <person name="Kellogg E.A."/>
            <person name="Brutnell T.P."/>
            <person name="Doust A.N."/>
            <person name="Tuskan G.A."/>
            <person name="Rokhsar D."/>
            <person name="Devos K.M."/>
        </authorList>
    </citation>
    <scope>NUCLEOTIDE SEQUENCE [LARGE SCALE GENOMIC DNA]</scope>
    <source>
        <strain evidence="2">Yugu1</strain>
    </source>
</reference>
<evidence type="ECO:0000259" key="1">
    <source>
        <dbReference type="PROSITE" id="PS50181"/>
    </source>
</evidence>
<organism evidence="2">
    <name type="scientific">Setaria italica</name>
    <name type="common">Foxtail millet</name>
    <name type="synonym">Panicum italicum</name>
    <dbReference type="NCBI Taxonomy" id="4555"/>
    <lineage>
        <taxon>Eukaryota</taxon>
        <taxon>Viridiplantae</taxon>
        <taxon>Streptophyta</taxon>
        <taxon>Embryophyta</taxon>
        <taxon>Tracheophyta</taxon>
        <taxon>Spermatophyta</taxon>
        <taxon>Magnoliopsida</taxon>
        <taxon>Liliopsida</taxon>
        <taxon>Poales</taxon>
        <taxon>Poaceae</taxon>
        <taxon>PACMAD clade</taxon>
        <taxon>Panicoideae</taxon>
        <taxon>Panicodae</taxon>
        <taxon>Paniceae</taxon>
        <taxon>Cenchrinae</taxon>
        <taxon>Setaria</taxon>
    </lineage>
</organism>
<gene>
    <name evidence="2" type="ORF">SETIT_1G051500v2</name>
</gene>
<dbReference type="EMBL" id="CM003528">
    <property type="protein sequence ID" value="RCV05063.1"/>
    <property type="molecule type" value="Genomic_DNA"/>
</dbReference>
<dbReference type="PANTHER" id="PTHR34223">
    <property type="entry name" value="OS11G0201299 PROTEIN"/>
    <property type="match status" value="1"/>
</dbReference>
<dbReference type="AlphaFoldDB" id="A0A368PHK3"/>
<proteinExistence type="predicted"/>
<protein>
    <recommendedName>
        <fullName evidence="1">F-box domain-containing protein</fullName>
    </recommendedName>
</protein>
<dbReference type="PANTHER" id="PTHR34223:SF67">
    <property type="entry name" value="F-BOX DOMAIN-CONTAINING PROTEIN"/>
    <property type="match status" value="1"/>
</dbReference>
<sequence length="295" mass="34189">MSTPEVPERDRLSELPDDYLHRILRFLDTQQVITQLSSLSRRWQYLWATMPFVTLRSGSEKFGNLLLLLRDGTVPLHAFCLHSCDGKNFDHAHRWLRHALTREFNLLRPVSLSYCFLGSFKILSDTLKILFITNCYSYVIQVSAPNVCSLRLTIFGKVHLDRMPFLVSAWVYLCDGGVSHPAQSGYDLIAAICNAQHLELFRFNLFLQDIMENSTLEGLSFCKLKSLYIGEWRVIDFYGPLAYFLQCAPNWAALTLDQWKLKPVSALTRDIGEFRKVRLLLKEKTKPKETEVVWF</sequence>
<dbReference type="InterPro" id="IPR001810">
    <property type="entry name" value="F-box_dom"/>
</dbReference>
<dbReference type="Gene3D" id="1.20.1280.50">
    <property type="match status" value="1"/>
</dbReference>
<feature type="domain" description="F-box" evidence="1">
    <location>
        <begin position="9"/>
        <end position="46"/>
    </location>
</feature>
<dbReference type="PROSITE" id="PS50181">
    <property type="entry name" value="FBOX"/>
    <property type="match status" value="1"/>
</dbReference>
<name>A0A368PHK3_SETIT</name>
<evidence type="ECO:0000313" key="2">
    <source>
        <dbReference type="EMBL" id="RCV05063.1"/>
    </source>
</evidence>
<dbReference type="SUPFAM" id="SSF81383">
    <property type="entry name" value="F-box domain"/>
    <property type="match status" value="1"/>
</dbReference>
<accession>A0A368PHK3</accession>
<dbReference type="OrthoDB" id="659824at2759"/>
<dbReference type="Pfam" id="PF00646">
    <property type="entry name" value="F-box"/>
    <property type="match status" value="1"/>
</dbReference>
<dbReference type="InterPro" id="IPR053197">
    <property type="entry name" value="F-box_SCFL_complex_component"/>
</dbReference>
<dbReference type="InterPro" id="IPR036047">
    <property type="entry name" value="F-box-like_dom_sf"/>
</dbReference>